<accession>A0ACB9AYK3</accession>
<reference evidence="1 2" key="2">
    <citation type="journal article" date="2022" name="Mol. Ecol. Resour.">
        <title>The genomes of chicory, endive, great burdock and yacon provide insights into Asteraceae paleo-polyploidization history and plant inulin production.</title>
        <authorList>
            <person name="Fan W."/>
            <person name="Wang S."/>
            <person name="Wang H."/>
            <person name="Wang A."/>
            <person name="Jiang F."/>
            <person name="Liu H."/>
            <person name="Zhao H."/>
            <person name="Xu D."/>
            <person name="Zhang Y."/>
        </authorList>
    </citation>
    <scope>NUCLEOTIDE SEQUENCE [LARGE SCALE GENOMIC DNA]</scope>
    <source>
        <strain evidence="2">cv. Niubang</strain>
    </source>
</reference>
<comment type="caution">
    <text evidence="1">The sequence shown here is derived from an EMBL/GenBank/DDBJ whole genome shotgun (WGS) entry which is preliminary data.</text>
</comment>
<evidence type="ECO:0000313" key="2">
    <source>
        <dbReference type="Proteomes" id="UP001055879"/>
    </source>
</evidence>
<organism evidence="1 2">
    <name type="scientific">Arctium lappa</name>
    <name type="common">Greater burdock</name>
    <name type="synonym">Lappa major</name>
    <dbReference type="NCBI Taxonomy" id="4217"/>
    <lineage>
        <taxon>Eukaryota</taxon>
        <taxon>Viridiplantae</taxon>
        <taxon>Streptophyta</taxon>
        <taxon>Embryophyta</taxon>
        <taxon>Tracheophyta</taxon>
        <taxon>Spermatophyta</taxon>
        <taxon>Magnoliopsida</taxon>
        <taxon>eudicotyledons</taxon>
        <taxon>Gunneridae</taxon>
        <taxon>Pentapetalae</taxon>
        <taxon>asterids</taxon>
        <taxon>campanulids</taxon>
        <taxon>Asterales</taxon>
        <taxon>Asteraceae</taxon>
        <taxon>Carduoideae</taxon>
        <taxon>Cardueae</taxon>
        <taxon>Arctiinae</taxon>
        <taxon>Arctium</taxon>
    </lineage>
</organism>
<keyword evidence="2" id="KW-1185">Reference proteome</keyword>
<proteinExistence type="predicted"/>
<name>A0ACB9AYK3_ARCLA</name>
<evidence type="ECO:0000313" key="1">
    <source>
        <dbReference type="EMBL" id="KAI3715025.1"/>
    </source>
</evidence>
<dbReference type="Proteomes" id="UP001055879">
    <property type="component" value="Linkage Group LG07"/>
</dbReference>
<gene>
    <name evidence="1" type="ORF">L6452_21990</name>
</gene>
<dbReference type="EMBL" id="CM042053">
    <property type="protein sequence ID" value="KAI3715025.1"/>
    <property type="molecule type" value="Genomic_DNA"/>
</dbReference>
<reference evidence="2" key="1">
    <citation type="journal article" date="2022" name="Mol. Ecol. Resour.">
        <title>The genomes of chicory, endive, great burdock and yacon provide insights into Asteraceae palaeo-polyploidization history and plant inulin production.</title>
        <authorList>
            <person name="Fan W."/>
            <person name="Wang S."/>
            <person name="Wang H."/>
            <person name="Wang A."/>
            <person name="Jiang F."/>
            <person name="Liu H."/>
            <person name="Zhao H."/>
            <person name="Xu D."/>
            <person name="Zhang Y."/>
        </authorList>
    </citation>
    <scope>NUCLEOTIDE SEQUENCE [LARGE SCALE GENOMIC DNA]</scope>
    <source>
        <strain evidence="2">cv. Niubang</strain>
    </source>
</reference>
<sequence>MRNHRNETVAENIVCGRIRGKPTEFSRSTNPVAYMNWIREIEQVFDACECEEGQKKKIMEEYCNERAMDSIEEKFRALKKGSLSARGKEERAVVGEKRRWESNPGPLKRPRSFNDGRSFDNRREARWFPRCRSKHYDNCNSNPTSCAKCGKNDHTTRDFLVKGLIYFECKMSGDFQKDYPKWKTGSTQEKKENPPRVPGRAFQMTAEETKASADVVSGMFLLNSVPARVLFDSGTSFSFVSNAFCHKLLMPTSNIEDALVVEITNNGQVVICDVLKCKTLKFGKSN</sequence>
<protein>
    <submittedName>
        <fullName evidence="1">Uncharacterized protein</fullName>
    </submittedName>
</protein>